<gene>
    <name evidence="2" type="ORF">NWP17_06720</name>
</gene>
<reference evidence="2 3" key="1">
    <citation type="journal article" date="2023" name="J. Phycol.">
        <title>Chrysosporum ovalisporum is synonymous with the true-branching cyanobacterium Umezakia natans (Nostocales/Aphanizomenonaceae).</title>
        <authorList>
            <person name="McGregor G.B."/>
            <person name="Sendall B.C."/>
            <person name="Niiyama Y."/>
            <person name="Tuji A."/>
            <person name="Willis A."/>
        </authorList>
    </citation>
    <scope>NUCLEOTIDE SEQUENCE [LARGE SCALE GENOMIC DNA]</scope>
    <source>
        <strain evidence="2 3">ANA360D</strain>
    </source>
</reference>
<sequence>MRLLRKFMYLSRSDRHFFIKTFCLLAVITLGLHLLQFHHLLKLLTKISQRSNQRQITATVSISKILWAINTATQYIPHAKCLARALTTQVLMTRYGHSAKLRIGVVKQQTGKLQAHAWIEHQGIVVMGNLHELSRYIPLPSLSGVKI</sequence>
<evidence type="ECO:0000313" key="2">
    <source>
        <dbReference type="EMBL" id="MDH6060133.1"/>
    </source>
</evidence>
<dbReference type="NCBIfam" id="NF033537">
    <property type="entry name" value="lasso_biosyn_B2"/>
    <property type="match status" value="1"/>
</dbReference>
<dbReference type="Proteomes" id="UP001159387">
    <property type="component" value="Unassembled WGS sequence"/>
</dbReference>
<evidence type="ECO:0000259" key="1">
    <source>
        <dbReference type="Pfam" id="PF13471"/>
    </source>
</evidence>
<evidence type="ECO:0000313" key="3">
    <source>
        <dbReference type="Proteomes" id="UP001159387"/>
    </source>
</evidence>
<dbReference type="InterPro" id="IPR053521">
    <property type="entry name" value="McjB-like"/>
</dbReference>
<dbReference type="RefSeq" id="WP_280654145.1">
    <property type="nucleotide sequence ID" value="NZ_JANQDH010000043.1"/>
</dbReference>
<organism evidence="2 3">
    <name type="scientific">Chrysosporum bergii ANA360D</name>
    <dbReference type="NCBI Taxonomy" id="617107"/>
    <lineage>
        <taxon>Bacteria</taxon>
        <taxon>Bacillati</taxon>
        <taxon>Cyanobacteriota</taxon>
        <taxon>Cyanophyceae</taxon>
        <taxon>Nostocales</taxon>
        <taxon>Nodulariaceae</taxon>
        <taxon>Chrysosporum</taxon>
    </lineage>
</organism>
<feature type="domain" description="Microcin J25-processing protein McjB C-terminal" evidence="1">
    <location>
        <begin position="28"/>
        <end position="139"/>
    </location>
</feature>
<dbReference type="AlphaFoldDB" id="A0AA43KBU4"/>
<comment type="caution">
    <text evidence="2">The sequence shown here is derived from an EMBL/GenBank/DDBJ whole genome shotgun (WGS) entry which is preliminary data.</text>
</comment>
<keyword evidence="3" id="KW-1185">Reference proteome</keyword>
<proteinExistence type="predicted"/>
<name>A0AA43KBU4_9CYAN</name>
<protein>
    <submittedName>
        <fullName evidence="2">Lasso peptide biosynthesis B2 protein</fullName>
    </submittedName>
</protein>
<dbReference type="EMBL" id="JANQDH010000043">
    <property type="protein sequence ID" value="MDH6060133.1"/>
    <property type="molecule type" value="Genomic_DNA"/>
</dbReference>
<dbReference type="Pfam" id="PF13471">
    <property type="entry name" value="Transglut_core3"/>
    <property type="match status" value="1"/>
</dbReference>
<dbReference type="InterPro" id="IPR032708">
    <property type="entry name" value="McjB_C"/>
</dbReference>
<accession>A0AA43KBU4</accession>